<reference evidence="3 4" key="1">
    <citation type="journal article" date="2024" name="Commun. Biol.">
        <title>Comparative genomic analysis of thermophilic fungi reveals convergent evolutionary adaptations and gene losses.</title>
        <authorList>
            <person name="Steindorff A.S."/>
            <person name="Aguilar-Pontes M.V."/>
            <person name="Robinson A.J."/>
            <person name="Andreopoulos B."/>
            <person name="LaButti K."/>
            <person name="Kuo A."/>
            <person name="Mondo S."/>
            <person name="Riley R."/>
            <person name="Otillar R."/>
            <person name="Haridas S."/>
            <person name="Lipzen A."/>
            <person name="Grimwood J."/>
            <person name="Schmutz J."/>
            <person name="Clum A."/>
            <person name="Reid I.D."/>
            <person name="Moisan M.C."/>
            <person name="Butler G."/>
            <person name="Nguyen T.T.M."/>
            <person name="Dewar K."/>
            <person name="Conant G."/>
            <person name="Drula E."/>
            <person name="Henrissat B."/>
            <person name="Hansel C."/>
            <person name="Singer S."/>
            <person name="Hutchinson M.I."/>
            <person name="de Vries R.P."/>
            <person name="Natvig D.O."/>
            <person name="Powell A.J."/>
            <person name="Tsang A."/>
            <person name="Grigoriev I.V."/>
        </authorList>
    </citation>
    <scope>NUCLEOTIDE SEQUENCE [LARGE SCALE GENOMIC DNA]</scope>
    <source>
        <strain evidence="3 4">CBS 494.80</strain>
    </source>
</reference>
<feature type="domain" description="VOC" evidence="2">
    <location>
        <begin position="11"/>
        <end position="161"/>
    </location>
</feature>
<dbReference type="Proteomes" id="UP001595075">
    <property type="component" value="Unassembled WGS sequence"/>
</dbReference>
<dbReference type="InterPro" id="IPR051785">
    <property type="entry name" value="MMCE/EMCE_epimerase"/>
</dbReference>
<sequence length="192" mass="21803">MSTCSVTFNRSINHVAISCTDLEALVKWYTSMLGFQLLSPIRHLNRTDHPEFFSTIFVSYPETLRELKFAILTSGNGVGIELFQFIDPAPILRDESFEFTRVGFFHICITDPEPEKLVERIESQGGRQLGGWMDYSQYGLEGHRGVYTQDPWGNTVEIMSISIERVCSAGGALMWMLEQQQQAPKDETKPSL</sequence>
<protein>
    <recommendedName>
        <fullName evidence="2">VOC domain-containing protein</fullName>
    </recommendedName>
</protein>
<comment type="caution">
    <text evidence="3">The sequence shown here is derived from an EMBL/GenBank/DDBJ whole genome shotgun (WGS) entry which is preliminary data.</text>
</comment>
<evidence type="ECO:0000259" key="2">
    <source>
        <dbReference type="PROSITE" id="PS51819"/>
    </source>
</evidence>
<proteinExistence type="predicted"/>
<gene>
    <name evidence="3" type="ORF">VTL71DRAFT_16532</name>
</gene>
<dbReference type="InterPro" id="IPR029068">
    <property type="entry name" value="Glyas_Bleomycin-R_OHBP_Dase"/>
</dbReference>
<dbReference type="PANTHER" id="PTHR43048">
    <property type="entry name" value="METHYLMALONYL-COA EPIMERASE"/>
    <property type="match status" value="1"/>
</dbReference>
<dbReference type="PANTHER" id="PTHR43048:SF6">
    <property type="entry name" value="BLR8189 PROTEIN"/>
    <property type="match status" value="1"/>
</dbReference>
<dbReference type="InterPro" id="IPR004360">
    <property type="entry name" value="Glyas_Fos-R_dOase_dom"/>
</dbReference>
<dbReference type="EMBL" id="JAZHXI010000009">
    <property type="protein sequence ID" value="KAL2068434.1"/>
    <property type="molecule type" value="Genomic_DNA"/>
</dbReference>
<evidence type="ECO:0000313" key="4">
    <source>
        <dbReference type="Proteomes" id="UP001595075"/>
    </source>
</evidence>
<organism evidence="3 4">
    <name type="scientific">Oculimacula yallundae</name>
    <dbReference type="NCBI Taxonomy" id="86028"/>
    <lineage>
        <taxon>Eukaryota</taxon>
        <taxon>Fungi</taxon>
        <taxon>Dikarya</taxon>
        <taxon>Ascomycota</taxon>
        <taxon>Pezizomycotina</taxon>
        <taxon>Leotiomycetes</taxon>
        <taxon>Helotiales</taxon>
        <taxon>Ploettnerulaceae</taxon>
        <taxon>Oculimacula</taxon>
    </lineage>
</organism>
<evidence type="ECO:0000313" key="3">
    <source>
        <dbReference type="EMBL" id="KAL2068434.1"/>
    </source>
</evidence>
<dbReference type="Gene3D" id="3.10.180.10">
    <property type="entry name" value="2,3-Dihydroxybiphenyl 1,2-Dioxygenase, domain 1"/>
    <property type="match status" value="1"/>
</dbReference>
<dbReference type="InterPro" id="IPR037523">
    <property type="entry name" value="VOC_core"/>
</dbReference>
<accession>A0ABR4CGY3</accession>
<keyword evidence="1" id="KW-0479">Metal-binding</keyword>
<keyword evidence="4" id="KW-1185">Reference proteome</keyword>
<dbReference type="PROSITE" id="PS51819">
    <property type="entry name" value="VOC"/>
    <property type="match status" value="1"/>
</dbReference>
<dbReference type="SUPFAM" id="SSF54593">
    <property type="entry name" value="Glyoxalase/Bleomycin resistance protein/Dihydroxybiphenyl dioxygenase"/>
    <property type="match status" value="1"/>
</dbReference>
<name>A0ABR4CGY3_9HELO</name>
<dbReference type="Pfam" id="PF00903">
    <property type="entry name" value="Glyoxalase"/>
    <property type="match status" value="1"/>
</dbReference>
<evidence type="ECO:0000256" key="1">
    <source>
        <dbReference type="ARBA" id="ARBA00022723"/>
    </source>
</evidence>